<comment type="caution">
    <text evidence="2">The sequence shown here is derived from an EMBL/GenBank/DDBJ whole genome shotgun (WGS) entry which is preliminary data.</text>
</comment>
<gene>
    <name evidence="2" type="ORF">APZ42_016197</name>
</gene>
<evidence type="ECO:0000256" key="1">
    <source>
        <dbReference type="SAM" id="MobiDB-lite"/>
    </source>
</evidence>
<proteinExistence type="predicted"/>
<keyword evidence="3" id="KW-1185">Reference proteome</keyword>
<dbReference type="EMBL" id="LRGB01000573">
    <property type="protein sequence ID" value="KZS17758.1"/>
    <property type="molecule type" value="Genomic_DNA"/>
</dbReference>
<protein>
    <submittedName>
        <fullName evidence="2">Uncharacterized protein</fullName>
    </submittedName>
</protein>
<sequence>MAQGSSSSFDSGFTDNSRLEVGEGGKQSAQRLPTANEIRTRSQNTDLKRSISIANLLYGSHFPTSHCTSPSRLCFLCFSFSPLSTMLWGKGV</sequence>
<dbReference type="AlphaFoldDB" id="A0A165AJD9"/>
<feature type="compositionally biased region" description="Low complexity" evidence="1">
    <location>
        <begin position="1"/>
        <end position="16"/>
    </location>
</feature>
<evidence type="ECO:0000313" key="3">
    <source>
        <dbReference type="Proteomes" id="UP000076858"/>
    </source>
</evidence>
<dbReference type="Proteomes" id="UP000076858">
    <property type="component" value="Unassembled WGS sequence"/>
</dbReference>
<feature type="region of interest" description="Disordered" evidence="1">
    <location>
        <begin position="1"/>
        <end position="43"/>
    </location>
</feature>
<evidence type="ECO:0000313" key="2">
    <source>
        <dbReference type="EMBL" id="KZS17758.1"/>
    </source>
</evidence>
<reference evidence="2 3" key="1">
    <citation type="submission" date="2016-03" db="EMBL/GenBank/DDBJ databases">
        <title>EvidentialGene: Evidence-directed Construction of Genes on Genomes.</title>
        <authorList>
            <person name="Gilbert D.G."/>
            <person name="Choi J.-H."/>
            <person name="Mockaitis K."/>
            <person name="Colbourne J."/>
            <person name="Pfrender M."/>
        </authorList>
    </citation>
    <scope>NUCLEOTIDE SEQUENCE [LARGE SCALE GENOMIC DNA]</scope>
    <source>
        <strain evidence="2 3">Xinb3</strain>
        <tissue evidence="2">Complete organism</tissue>
    </source>
</reference>
<accession>A0A165AJD9</accession>
<organism evidence="2 3">
    <name type="scientific">Daphnia magna</name>
    <dbReference type="NCBI Taxonomy" id="35525"/>
    <lineage>
        <taxon>Eukaryota</taxon>
        <taxon>Metazoa</taxon>
        <taxon>Ecdysozoa</taxon>
        <taxon>Arthropoda</taxon>
        <taxon>Crustacea</taxon>
        <taxon>Branchiopoda</taxon>
        <taxon>Diplostraca</taxon>
        <taxon>Cladocera</taxon>
        <taxon>Anomopoda</taxon>
        <taxon>Daphniidae</taxon>
        <taxon>Daphnia</taxon>
    </lineage>
</organism>
<name>A0A165AJD9_9CRUS</name>